<dbReference type="Pfam" id="PF00571">
    <property type="entry name" value="CBS"/>
    <property type="match status" value="2"/>
</dbReference>
<comment type="similarity">
    <text evidence="1 8">Belongs to the ABC transporter superfamily.</text>
</comment>
<dbReference type="NCBIfam" id="TIGR01186">
    <property type="entry name" value="proV"/>
    <property type="match status" value="1"/>
</dbReference>
<dbReference type="InterPro" id="IPR017871">
    <property type="entry name" value="ABC_transporter-like_CS"/>
</dbReference>
<dbReference type="PROSITE" id="PS00211">
    <property type="entry name" value="ABC_TRANSPORTER_1"/>
    <property type="match status" value="1"/>
</dbReference>
<evidence type="ECO:0000259" key="9">
    <source>
        <dbReference type="PROSITE" id="PS50893"/>
    </source>
</evidence>
<sequence length="404" mass="45213">MASIKIENLSKIFGSRQAIEKAKDMLANGKSKEEIVKATGATVGVNNANLDIKEGETFVVMGLSGSGKSTMLRMLNRLIQPTLGTVYVDDQDVTHASSEELQELRRNKVNMVFQNFGLFPHKTILENTEYGLEIKGVDKDKRKKAAQKALDNAGLGAYSDQYPDQLSGGMQQRVGLARALANDAEIILMDEAFSALDPLIRRDMQDELVEMQEKMNKTIVFITHDLDEALRIGDRIALMKDGEVVQIGTGEEILQNPANGYVERFVENVDRSKVLTAEHAMTRPAVVLNSDKEGARMALRRMQQEDYSFIMVTNSQHELQGYVREVDAIRLIQQHDQTERINIDEILRTDMPVVQLDTTINDIFDIINDAFMPVSVVDQDNHLRGMVSPKMLVNSLVSEGDNND</sequence>
<feature type="domain" description="CBS" evidence="10">
    <location>
        <begin position="281"/>
        <end position="338"/>
    </location>
</feature>
<dbReference type="PANTHER" id="PTHR43869:SF1">
    <property type="entry name" value="GLYCINE BETAINE_PROLINE BETAINE TRANSPORT SYSTEM ATP-BINDING PROTEIN PROV"/>
    <property type="match status" value="1"/>
</dbReference>
<organism evidence="11 12">
    <name type="scientific">Aerococcus kribbianus</name>
    <dbReference type="NCBI Taxonomy" id="2999064"/>
    <lineage>
        <taxon>Bacteria</taxon>
        <taxon>Bacillati</taxon>
        <taxon>Bacillota</taxon>
        <taxon>Bacilli</taxon>
        <taxon>Lactobacillales</taxon>
        <taxon>Aerococcaceae</taxon>
        <taxon>Aerococcus</taxon>
    </lineage>
</organism>
<keyword evidence="5" id="KW-0029">Amino-acid transport</keyword>
<dbReference type="GO" id="GO:0015418">
    <property type="term" value="F:ABC-type quaternary ammonium compound transporting activity"/>
    <property type="evidence" value="ECO:0007669"/>
    <property type="project" value="UniProtKB-EC"/>
</dbReference>
<evidence type="ECO:0000256" key="8">
    <source>
        <dbReference type="RuleBase" id="RU369116"/>
    </source>
</evidence>
<dbReference type="InterPro" id="IPR005892">
    <property type="entry name" value="Gly-betaine_transp_ATP-bd"/>
</dbReference>
<dbReference type="CDD" id="cd03294">
    <property type="entry name" value="ABC_Pro_Gly_Betaine"/>
    <property type="match status" value="1"/>
</dbReference>
<keyword evidence="3 8" id="KW-0547">Nucleotide-binding</keyword>
<dbReference type="GO" id="GO:0005524">
    <property type="term" value="F:ATP binding"/>
    <property type="evidence" value="ECO:0007669"/>
    <property type="project" value="UniProtKB-UniRule"/>
</dbReference>
<protein>
    <recommendedName>
        <fullName evidence="8">Quaternary amine transport ATP-binding protein</fullName>
        <ecNumber evidence="8">7.6.2.9</ecNumber>
    </recommendedName>
</protein>
<dbReference type="Proteomes" id="UP001146670">
    <property type="component" value="Unassembled WGS sequence"/>
</dbReference>
<feature type="domain" description="CBS" evidence="10">
    <location>
        <begin position="347"/>
        <end position="404"/>
    </location>
</feature>
<dbReference type="GO" id="GO:0016887">
    <property type="term" value="F:ATP hydrolysis activity"/>
    <property type="evidence" value="ECO:0007669"/>
    <property type="project" value="UniProtKB-UniRule"/>
</dbReference>
<dbReference type="EC" id="7.6.2.9" evidence="8"/>
<dbReference type="AlphaFoldDB" id="A0A9X3FW17"/>
<evidence type="ECO:0000256" key="6">
    <source>
        <dbReference type="ARBA" id="ARBA00023122"/>
    </source>
</evidence>
<proteinExistence type="inferred from homology"/>
<comment type="subcellular location">
    <subcellularLocation>
        <location evidence="8">Cell inner membrane</location>
        <topology evidence="8">Peripheral membrane protein</topology>
    </subcellularLocation>
</comment>
<evidence type="ECO:0000313" key="12">
    <source>
        <dbReference type="Proteomes" id="UP001146670"/>
    </source>
</evidence>
<dbReference type="EMBL" id="JAPRFR010000003">
    <property type="protein sequence ID" value="MCZ0726229.1"/>
    <property type="molecule type" value="Genomic_DNA"/>
</dbReference>
<dbReference type="Pfam" id="PF00005">
    <property type="entry name" value="ABC_tran"/>
    <property type="match status" value="1"/>
</dbReference>
<dbReference type="GO" id="GO:0005886">
    <property type="term" value="C:plasma membrane"/>
    <property type="evidence" value="ECO:0007669"/>
    <property type="project" value="UniProtKB-SubCell"/>
</dbReference>
<comment type="catalytic activity">
    <reaction evidence="8">
        <text>a quaternary ammonium(out) + ATP + H2O = a quaternary ammonium(in) + ADP + phosphate + H(+)</text>
        <dbReference type="Rhea" id="RHEA:11036"/>
        <dbReference type="ChEBI" id="CHEBI:15377"/>
        <dbReference type="ChEBI" id="CHEBI:15378"/>
        <dbReference type="ChEBI" id="CHEBI:30616"/>
        <dbReference type="ChEBI" id="CHEBI:35267"/>
        <dbReference type="ChEBI" id="CHEBI:43474"/>
        <dbReference type="ChEBI" id="CHEBI:456216"/>
    </reaction>
</comment>
<evidence type="ECO:0000256" key="5">
    <source>
        <dbReference type="ARBA" id="ARBA00022970"/>
    </source>
</evidence>
<dbReference type="SUPFAM" id="SSF52540">
    <property type="entry name" value="P-loop containing nucleoside triphosphate hydrolases"/>
    <property type="match status" value="1"/>
</dbReference>
<feature type="domain" description="ABC transporter" evidence="9">
    <location>
        <begin position="30"/>
        <end position="266"/>
    </location>
</feature>
<keyword evidence="8" id="KW-0997">Cell inner membrane</keyword>
<dbReference type="InterPro" id="IPR000644">
    <property type="entry name" value="CBS_dom"/>
</dbReference>
<dbReference type="PROSITE" id="PS51371">
    <property type="entry name" value="CBS"/>
    <property type="match status" value="2"/>
</dbReference>
<name>A0A9X3FW17_9LACT</name>
<keyword evidence="2 8" id="KW-0813">Transport</keyword>
<evidence type="ECO:0000256" key="1">
    <source>
        <dbReference type="ARBA" id="ARBA00005417"/>
    </source>
</evidence>
<dbReference type="InterPro" id="IPR046342">
    <property type="entry name" value="CBS_dom_sf"/>
</dbReference>
<dbReference type="RefSeq" id="WP_268752560.1">
    <property type="nucleotide sequence ID" value="NZ_JAPRFQ010000003.1"/>
</dbReference>
<dbReference type="PANTHER" id="PTHR43869">
    <property type="entry name" value="GLYCINE BETAINE/PROLINE BETAINE TRANSPORT SYSTEM ATP-BINDING PROTEIN PROV"/>
    <property type="match status" value="1"/>
</dbReference>
<evidence type="ECO:0000256" key="3">
    <source>
        <dbReference type="ARBA" id="ARBA00022741"/>
    </source>
</evidence>
<keyword evidence="6 7" id="KW-0129">CBS domain</keyword>
<dbReference type="GO" id="GO:0006970">
    <property type="term" value="P:response to osmotic stress"/>
    <property type="evidence" value="ECO:0007669"/>
    <property type="project" value="UniProtKB-ARBA"/>
</dbReference>
<comment type="subunit">
    <text evidence="8">The complex is probably composed of two ATP-binding proteins, two transmembrane proteins and a solute-binding protein.</text>
</comment>
<dbReference type="FunFam" id="3.40.50.300:FF:000201">
    <property type="entry name" value="Glycine betaine/L-proline ABC transporter ATP-binding protein"/>
    <property type="match status" value="1"/>
</dbReference>
<dbReference type="SUPFAM" id="SSF54631">
    <property type="entry name" value="CBS-domain pair"/>
    <property type="match status" value="1"/>
</dbReference>
<keyword evidence="8" id="KW-1003">Cell membrane</keyword>
<gene>
    <name evidence="11" type="ORF">OW157_06640</name>
</gene>
<evidence type="ECO:0000256" key="2">
    <source>
        <dbReference type="ARBA" id="ARBA00022448"/>
    </source>
</evidence>
<reference evidence="11" key="1">
    <citation type="submission" date="2022-12" db="EMBL/GenBank/DDBJ databases">
        <title>Description and comparative metabolic analysis of Aerococcus sp. nov., isolated from the feces of a pig.</title>
        <authorList>
            <person name="Chang Y.-H."/>
        </authorList>
    </citation>
    <scope>NUCLEOTIDE SEQUENCE</scope>
    <source>
        <strain evidence="11">YH-aer222</strain>
    </source>
</reference>
<dbReference type="InterPro" id="IPR003593">
    <property type="entry name" value="AAA+_ATPase"/>
</dbReference>
<keyword evidence="4 8" id="KW-0067">ATP-binding</keyword>
<keyword evidence="8" id="KW-0472">Membrane</keyword>
<dbReference type="GO" id="GO:0031460">
    <property type="term" value="P:glycine betaine transport"/>
    <property type="evidence" value="ECO:0007669"/>
    <property type="project" value="InterPro"/>
</dbReference>
<dbReference type="PROSITE" id="PS50893">
    <property type="entry name" value="ABC_TRANSPORTER_2"/>
    <property type="match status" value="1"/>
</dbReference>
<evidence type="ECO:0000256" key="7">
    <source>
        <dbReference type="PROSITE-ProRule" id="PRU00703"/>
    </source>
</evidence>
<dbReference type="Gene3D" id="3.40.50.300">
    <property type="entry name" value="P-loop containing nucleotide triphosphate hydrolases"/>
    <property type="match status" value="1"/>
</dbReference>
<keyword evidence="12" id="KW-1185">Reference proteome</keyword>
<dbReference type="GO" id="GO:0006865">
    <property type="term" value="P:amino acid transport"/>
    <property type="evidence" value="ECO:0007669"/>
    <property type="project" value="UniProtKB-UniRule"/>
</dbReference>
<comment type="caution">
    <text evidence="11">The sequence shown here is derived from an EMBL/GenBank/DDBJ whole genome shotgun (WGS) entry which is preliminary data.</text>
</comment>
<dbReference type="SMART" id="SM00382">
    <property type="entry name" value="AAA"/>
    <property type="match status" value="1"/>
</dbReference>
<evidence type="ECO:0000313" key="11">
    <source>
        <dbReference type="EMBL" id="MCZ0726229.1"/>
    </source>
</evidence>
<evidence type="ECO:0000256" key="4">
    <source>
        <dbReference type="ARBA" id="ARBA00022840"/>
    </source>
</evidence>
<dbReference type="InterPro" id="IPR027417">
    <property type="entry name" value="P-loop_NTPase"/>
</dbReference>
<dbReference type="InterPro" id="IPR051921">
    <property type="entry name" value="ABC_osmolyte_uptake_ATP-bind"/>
</dbReference>
<dbReference type="InterPro" id="IPR003439">
    <property type="entry name" value="ABC_transporter-like_ATP-bd"/>
</dbReference>
<dbReference type="Gene3D" id="3.10.580.10">
    <property type="entry name" value="CBS-domain"/>
    <property type="match status" value="1"/>
</dbReference>
<accession>A0A9X3FW17</accession>
<evidence type="ECO:0000259" key="10">
    <source>
        <dbReference type="PROSITE" id="PS51371"/>
    </source>
</evidence>